<dbReference type="NCBIfam" id="TIGR00688">
    <property type="entry name" value="rarD"/>
    <property type="match status" value="1"/>
</dbReference>
<accession>A0A1G8YY64</accession>
<keyword evidence="3" id="KW-0813">Transport</keyword>
<evidence type="ECO:0000256" key="7">
    <source>
        <dbReference type="ARBA" id="ARBA00023136"/>
    </source>
</evidence>
<evidence type="ECO:0000256" key="2">
    <source>
        <dbReference type="ARBA" id="ARBA00007362"/>
    </source>
</evidence>
<dbReference type="SUPFAM" id="SSF103481">
    <property type="entry name" value="Multidrug resistance efflux transporter EmrE"/>
    <property type="match status" value="2"/>
</dbReference>
<comment type="subcellular location">
    <subcellularLocation>
        <location evidence="1">Cell membrane</location>
        <topology evidence="1">Multi-pass membrane protein</topology>
    </subcellularLocation>
</comment>
<comment type="similarity">
    <text evidence="2">Belongs to the EamA transporter family.</text>
</comment>
<keyword evidence="5 8" id="KW-0812">Transmembrane</keyword>
<dbReference type="EMBL" id="FNFD01000004">
    <property type="protein sequence ID" value="SDK07687.1"/>
    <property type="molecule type" value="Genomic_DNA"/>
</dbReference>
<dbReference type="GO" id="GO:0005886">
    <property type="term" value="C:plasma membrane"/>
    <property type="evidence" value="ECO:0007669"/>
    <property type="project" value="UniProtKB-SubCell"/>
</dbReference>
<sequence>MNVSMQGVLLSLVASLLFALMPSYFRALAPLDGVQVFAQRVFWSVPAVLLLVLLMRQWHTLASAFLRLRREPLLLAALPLASLLIGVQWGLFVWAPLSGHLLDVTLGYFLLPLTMVLVGRLFYGERLRPLQWLAVVCALLGVLHEFWLTGAFSWVTLAVAVGYPPYYMLRRWMRLEALNGFLLEVLLMVPLAVWLVRDSGVLTLFAEAPRFYWMLPGLGLFSALAFGTLMAASRRLPLGLFGILSYVEPALLFAVSVGLLGEPFESTQLWTYVPIWLALGLIVWDGLHLLRKQQRRVSG</sequence>
<feature type="transmembrane region" description="Helical" evidence="8">
    <location>
        <begin position="272"/>
        <end position="290"/>
    </location>
</feature>
<feature type="transmembrane region" description="Helical" evidence="8">
    <location>
        <begin position="130"/>
        <end position="146"/>
    </location>
</feature>
<keyword evidence="7 8" id="KW-0472">Membrane</keyword>
<proteinExistence type="inferred from homology"/>
<feature type="transmembrane region" description="Helical" evidence="8">
    <location>
        <begin position="238"/>
        <end position="260"/>
    </location>
</feature>
<feature type="transmembrane region" description="Helical" evidence="8">
    <location>
        <begin position="106"/>
        <end position="123"/>
    </location>
</feature>
<evidence type="ECO:0000256" key="6">
    <source>
        <dbReference type="ARBA" id="ARBA00022989"/>
    </source>
</evidence>
<evidence type="ECO:0000313" key="10">
    <source>
        <dbReference type="Proteomes" id="UP000198706"/>
    </source>
</evidence>
<reference evidence="9 10" key="1">
    <citation type="submission" date="2016-10" db="EMBL/GenBank/DDBJ databases">
        <authorList>
            <person name="de Groot N.N."/>
        </authorList>
    </citation>
    <scope>NUCLEOTIDE SEQUENCE [LARGE SCALE GENOMIC DNA]</scope>
    <source>
        <strain evidence="9 10">JCM 21544</strain>
    </source>
</reference>
<feature type="transmembrane region" description="Helical" evidence="8">
    <location>
        <begin position="181"/>
        <end position="205"/>
    </location>
</feature>
<dbReference type="AlphaFoldDB" id="A0A1G8YY64"/>
<gene>
    <name evidence="9" type="ORF">SAMN05216186_104142</name>
</gene>
<dbReference type="RefSeq" id="WP_084334211.1">
    <property type="nucleotide sequence ID" value="NZ_FNFD01000004.1"/>
</dbReference>
<keyword evidence="6 8" id="KW-1133">Transmembrane helix</keyword>
<dbReference type="Proteomes" id="UP000198706">
    <property type="component" value="Unassembled WGS sequence"/>
</dbReference>
<feature type="transmembrane region" description="Helical" evidence="8">
    <location>
        <begin position="152"/>
        <end position="169"/>
    </location>
</feature>
<evidence type="ECO:0000256" key="8">
    <source>
        <dbReference type="SAM" id="Phobius"/>
    </source>
</evidence>
<evidence type="ECO:0000256" key="3">
    <source>
        <dbReference type="ARBA" id="ARBA00022448"/>
    </source>
</evidence>
<protein>
    <submittedName>
        <fullName evidence="9">Chloramphenicol-sensitive protein RarD</fullName>
    </submittedName>
</protein>
<evidence type="ECO:0000256" key="4">
    <source>
        <dbReference type="ARBA" id="ARBA00022475"/>
    </source>
</evidence>
<keyword evidence="4" id="KW-1003">Cell membrane</keyword>
<evidence type="ECO:0000313" key="9">
    <source>
        <dbReference type="EMBL" id="SDK07687.1"/>
    </source>
</evidence>
<name>A0A1G8YY64_9PSED</name>
<feature type="transmembrane region" description="Helical" evidence="8">
    <location>
        <begin position="211"/>
        <end position="231"/>
    </location>
</feature>
<keyword evidence="10" id="KW-1185">Reference proteome</keyword>
<dbReference type="InterPro" id="IPR004626">
    <property type="entry name" value="RarD"/>
</dbReference>
<evidence type="ECO:0000256" key="1">
    <source>
        <dbReference type="ARBA" id="ARBA00004651"/>
    </source>
</evidence>
<feature type="transmembrane region" description="Helical" evidence="8">
    <location>
        <begin position="74"/>
        <end position="94"/>
    </location>
</feature>
<organism evidence="9 10">
    <name type="scientific">Pseudomonas indica</name>
    <dbReference type="NCBI Taxonomy" id="137658"/>
    <lineage>
        <taxon>Bacteria</taxon>
        <taxon>Pseudomonadati</taxon>
        <taxon>Pseudomonadota</taxon>
        <taxon>Gammaproteobacteria</taxon>
        <taxon>Pseudomonadales</taxon>
        <taxon>Pseudomonadaceae</taxon>
        <taxon>Pseudomonas</taxon>
    </lineage>
</organism>
<evidence type="ECO:0000256" key="5">
    <source>
        <dbReference type="ARBA" id="ARBA00022692"/>
    </source>
</evidence>
<dbReference type="InterPro" id="IPR037185">
    <property type="entry name" value="EmrE-like"/>
</dbReference>